<feature type="chain" id="PRO_5046507558" evidence="1">
    <location>
        <begin position="22"/>
        <end position="177"/>
    </location>
</feature>
<keyword evidence="1" id="KW-0732">Signal</keyword>
<feature type="signal peptide" evidence="1">
    <location>
        <begin position="1"/>
        <end position="21"/>
    </location>
</feature>
<keyword evidence="3" id="KW-1185">Reference proteome</keyword>
<gene>
    <name evidence="2" type="ORF">MTR66_15170</name>
</gene>
<accession>A0ABT0BSZ0</accession>
<dbReference type="EMBL" id="JALHLG010000025">
    <property type="protein sequence ID" value="MCJ2188154.1"/>
    <property type="molecule type" value="Genomic_DNA"/>
</dbReference>
<organism evidence="2 3">
    <name type="scientific">Novosphingobium beihaiensis</name>
    <dbReference type="NCBI Taxonomy" id="2930389"/>
    <lineage>
        <taxon>Bacteria</taxon>
        <taxon>Pseudomonadati</taxon>
        <taxon>Pseudomonadota</taxon>
        <taxon>Alphaproteobacteria</taxon>
        <taxon>Sphingomonadales</taxon>
        <taxon>Sphingomonadaceae</taxon>
        <taxon>Novosphingobium</taxon>
    </lineage>
</organism>
<proteinExistence type="predicted"/>
<sequence>MNRSYLAILLAAPLASQPTLAKDGQDSAQPPELYRQLIDCRNITAATERLACYDRQTAAFEEAARKREIVISDKNAVKAAQRGLFGFTAPVGKLLGFGEDDEADAVKQIESTVAGARHTRNGWRLELEDGSTWEQNDTRNFVLSPKPGNSVRITRGVLGTYFVSVQRQRGIKMRRIN</sequence>
<comment type="caution">
    <text evidence="2">The sequence shown here is derived from an EMBL/GenBank/DDBJ whole genome shotgun (WGS) entry which is preliminary data.</text>
</comment>
<evidence type="ECO:0000256" key="1">
    <source>
        <dbReference type="SAM" id="SignalP"/>
    </source>
</evidence>
<name>A0ABT0BSZ0_9SPHN</name>
<reference evidence="2 3" key="1">
    <citation type="submission" date="2022-04" db="EMBL/GenBank/DDBJ databases">
        <title>Identification of a novel bacterium isolated from mangrove sediments.</title>
        <authorList>
            <person name="Pan X."/>
        </authorList>
    </citation>
    <scope>NUCLEOTIDE SEQUENCE [LARGE SCALE GENOMIC DNA]</scope>
    <source>
        <strain evidence="2 3">B2638</strain>
    </source>
</reference>
<evidence type="ECO:0000313" key="3">
    <source>
        <dbReference type="Proteomes" id="UP001202281"/>
    </source>
</evidence>
<evidence type="ECO:0000313" key="2">
    <source>
        <dbReference type="EMBL" id="MCJ2188154.1"/>
    </source>
</evidence>
<dbReference type="RefSeq" id="WP_243922546.1">
    <property type="nucleotide sequence ID" value="NZ_JALHLG010000025.1"/>
</dbReference>
<dbReference type="Proteomes" id="UP001202281">
    <property type="component" value="Unassembled WGS sequence"/>
</dbReference>
<protein>
    <submittedName>
        <fullName evidence="2">Uncharacterized protein</fullName>
    </submittedName>
</protein>